<dbReference type="InterPro" id="IPR033694">
    <property type="entry name" value="PGPEP1_Cys_AS"/>
</dbReference>
<dbReference type="PROSITE" id="PS01334">
    <property type="entry name" value="PYRASE_CYS"/>
    <property type="match status" value="1"/>
</dbReference>
<dbReference type="GO" id="GO:0005829">
    <property type="term" value="C:cytosol"/>
    <property type="evidence" value="ECO:0007669"/>
    <property type="project" value="InterPro"/>
</dbReference>
<protein>
    <recommendedName>
        <fullName evidence="6">Pyroglutamyl-peptidase I</fullName>
        <ecNumber evidence="6">3.4.19.3</ecNumber>
    </recommendedName>
</protein>
<evidence type="ECO:0000256" key="6">
    <source>
        <dbReference type="PROSITE-ProRule" id="PRU10077"/>
    </source>
</evidence>
<keyword evidence="2" id="KW-0963">Cytoplasm</keyword>
<gene>
    <name evidence="8" type="ORF">C6Y45_14145</name>
</gene>
<organism evidence="8 9">
    <name type="scientific">Alkalicoccus saliphilus</name>
    <dbReference type="NCBI Taxonomy" id="200989"/>
    <lineage>
        <taxon>Bacteria</taxon>
        <taxon>Bacillati</taxon>
        <taxon>Bacillota</taxon>
        <taxon>Bacilli</taxon>
        <taxon>Bacillales</taxon>
        <taxon>Bacillaceae</taxon>
        <taxon>Alkalicoccus</taxon>
    </lineage>
</organism>
<dbReference type="PANTHER" id="PTHR23402:SF1">
    <property type="entry name" value="PYROGLUTAMYL-PEPTIDASE I"/>
    <property type="match status" value="1"/>
</dbReference>
<proteinExistence type="inferred from homology"/>
<dbReference type="OrthoDB" id="9779738at2"/>
<evidence type="ECO:0000256" key="1">
    <source>
        <dbReference type="ARBA" id="ARBA00006641"/>
    </source>
</evidence>
<dbReference type="Pfam" id="PF01470">
    <property type="entry name" value="Peptidase_C15"/>
    <property type="match status" value="1"/>
</dbReference>
<dbReference type="Proteomes" id="UP000240509">
    <property type="component" value="Unassembled WGS sequence"/>
</dbReference>
<dbReference type="NCBIfam" id="NF009676">
    <property type="entry name" value="PRK13197.1"/>
    <property type="match status" value="1"/>
</dbReference>
<dbReference type="AlphaFoldDB" id="A0A2T4U3C9"/>
<dbReference type="RefSeq" id="WP_107585882.1">
    <property type="nucleotide sequence ID" value="NZ_PZJJ01000030.1"/>
</dbReference>
<evidence type="ECO:0000256" key="3">
    <source>
        <dbReference type="ARBA" id="ARBA00022670"/>
    </source>
</evidence>
<keyword evidence="3" id="KW-0645">Protease</keyword>
<dbReference type="EC" id="3.4.19.3" evidence="6"/>
<feature type="region of interest" description="Disordered" evidence="7">
    <location>
        <begin position="89"/>
        <end position="110"/>
    </location>
</feature>
<evidence type="ECO:0000313" key="8">
    <source>
        <dbReference type="EMBL" id="PTL37879.1"/>
    </source>
</evidence>
<dbReference type="PANTHER" id="PTHR23402">
    <property type="entry name" value="PROTEASE FAMILY C15 PYROGLUTAMYL-PEPTIDASE I-RELATED"/>
    <property type="match status" value="1"/>
</dbReference>
<evidence type="ECO:0000256" key="2">
    <source>
        <dbReference type="ARBA" id="ARBA00022490"/>
    </source>
</evidence>
<dbReference type="InterPro" id="IPR036440">
    <property type="entry name" value="Peptidase_C15-like_sf"/>
</dbReference>
<sequence length="213" mass="23133">MKILLTGFEPFGDMAGNPSSELIKWAEKERFAGAEIRTESLPVVYKTCADKALQAVTEWEPDAVIHLGVAAGRSLINIERIAVNVEDASTLSDNSGDSPKDRPVEEGGPDGIFATLPVRDITDRLQEAEVPAGLSYSAGTYICNTTLYRTLRFIEKQELSVQAGFVHVPLTPELAAEKGLPSMDLSVQKKALTSIIQTVSKGGARYDQRKVKL</sequence>
<dbReference type="InterPro" id="IPR016125">
    <property type="entry name" value="Peptidase_C15-like"/>
</dbReference>
<accession>A0A2T4U3C9</accession>
<dbReference type="GO" id="GO:0016920">
    <property type="term" value="F:pyroglutamyl-peptidase activity"/>
    <property type="evidence" value="ECO:0007669"/>
    <property type="project" value="UniProtKB-EC"/>
</dbReference>
<feature type="active site" evidence="6">
    <location>
        <position position="143"/>
    </location>
</feature>
<evidence type="ECO:0000256" key="7">
    <source>
        <dbReference type="SAM" id="MobiDB-lite"/>
    </source>
</evidence>
<dbReference type="PRINTS" id="PR00706">
    <property type="entry name" value="PYROGLUPTASE"/>
</dbReference>
<comment type="similarity">
    <text evidence="1">Belongs to the peptidase C15 family.</text>
</comment>
<dbReference type="SUPFAM" id="SSF53182">
    <property type="entry name" value="Pyrrolidone carboxyl peptidase (pyroglutamate aminopeptidase)"/>
    <property type="match status" value="1"/>
</dbReference>
<comment type="catalytic activity">
    <reaction evidence="6">
        <text>Release of an N-terminal pyroglutamyl group from a polypeptide, the second amino acid generally not being Pro.</text>
        <dbReference type="EC" id="3.4.19.3"/>
    </reaction>
</comment>
<dbReference type="EMBL" id="PZJJ01000030">
    <property type="protein sequence ID" value="PTL37879.1"/>
    <property type="molecule type" value="Genomic_DNA"/>
</dbReference>
<dbReference type="InterPro" id="IPR000816">
    <property type="entry name" value="Peptidase_C15"/>
</dbReference>
<dbReference type="GO" id="GO:0006508">
    <property type="term" value="P:proteolysis"/>
    <property type="evidence" value="ECO:0007669"/>
    <property type="project" value="UniProtKB-KW"/>
</dbReference>
<evidence type="ECO:0000256" key="5">
    <source>
        <dbReference type="ARBA" id="ARBA00022807"/>
    </source>
</evidence>
<dbReference type="PIRSF" id="PIRSF015592">
    <property type="entry name" value="Prld-crbxl_pptds"/>
    <property type="match status" value="1"/>
</dbReference>
<name>A0A2T4U3C9_9BACI</name>
<dbReference type="Gene3D" id="3.40.630.20">
    <property type="entry name" value="Peptidase C15, pyroglutamyl peptidase I-like"/>
    <property type="match status" value="1"/>
</dbReference>
<evidence type="ECO:0000256" key="4">
    <source>
        <dbReference type="ARBA" id="ARBA00022801"/>
    </source>
</evidence>
<comment type="caution">
    <text evidence="8">The sequence shown here is derived from an EMBL/GenBank/DDBJ whole genome shotgun (WGS) entry which is preliminary data.</text>
</comment>
<keyword evidence="9" id="KW-1185">Reference proteome</keyword>
<reference evidence="8 9" key="1">
    <citation type="submission" date="2018-03" db="EMBL/GenBank/DDBJ databases">
        <title>Alkalicoccus saliphilus sp. nov., isolated from a mineral pool.</title>
        <authorList>
            <person name="Zhao B."/>
        </authorList>
    </citation>
    <scope>NUCLEOTIDE SEQUENCE [LARGE SCALE GENOMIC DNA]</scope>
    <source>
        <strain evidence="8 9">6AG</strain>
    </source>
</reference>
<dbReference type="CDD" id="cd00501">
    <property type="entry name" value="Peptidase_C15"/>
    <property type="match status" value="1"/>
</dbReference>
<keyword evidence="4" id="KW-0378">Hydrolase</keyword>
<keyword evidence="5" id="KW-0788">Thiol protease</keyword>
<evidence type="ECO:0000313" key="9">
    <source>
        <dbReference type="Proteomes" id="UP000240509"/>
    </source>
</evidence>